<evidence type="ECO:0000256" key="1">
    <source>
        <dbReference type="ARBA" id="ARBA00004474"/>
    </source>
</evidence>
<feature type="domain" description="Plastid lipid-associated protein/fibrillin conserved" evidence="4">
    <location>
        <begin position="50"/>
        <end position="216"/>
    </location>
</feature>
<dbReference type="RefSeq" id="XP_001689833.1">
    <property type="nucleotide sequence ID" value="XM_001689781.2"/>
</dbReference>
<evidence type="ECO:0000313" key="6">
    <source>
        <dbReference type="Proteomes" id="UP000006906"/>
    </source>
</evidence>
<dbReference type="Proteomes" id="UP000006906">
    <property type="component" value="Chromosome 14"/>
</dbReference>
<dbReference type="AlphaFoldDB" id="A8HNX9"/>
<keyword evidence="2" id="KW-0934">Plastid</keyword>
<dbReference type="KEGG" id="cre:CHLRE_14g618050v5"/>
<dbReference type="GeneID" id="5715851"/>
<gene>
    <name evidence="5" type="ORF">CHLRE_14g618050v5</name>
</gene>
<reference evidence="5 6" key="1">
    <citation type="journal article" date="2007" name="Science">
        <title>The Chlamydomonas genome reveals the evolution of key animal and plant functions.</title>
        <authorList>
            <person name="Merchant S.S."/>
            <person name="Prochnik S.E."/>
            <person name="Vallon O."/>
            <person name="Harris E.H."/>
            <person name="Karpowicz S.J."/>
            <person name="Witman G.B."/>
            <person name="Terry A."/>
            <person name="Salamov A."/>
            <person name="Fritz-Laylin L.K."/>
            <person name="Marechal-Drouard L."/>
            <person name="Marshall W.F."/>
            <person name="Qu L.H."/>
            <person name="Nelson D.R."/>
            <person name="Sanderfoot A.A."/>
            <person name="Spalding M.H."/>
            <person name="Kapitonov V.V."/>
            <person name="Ren Q."/>
            <person name="Ferris P."/>
            <person name="Lindquist E."/>
            <person name="Shapiro H."/>
            <person name="Lucas S.M."/>
            <person name="Grimwood J."/>
            <person name="Schmutz J."/>
            <person name="Cardol P."/>
            <person name="Cerutti H."/>
            <person name="Chanfreau G."/>
            <person name="Chen C.L."/>
            <person name="Cognat V."/>
            <person name="Croft M.T."/>
            <person name="Dent R."/>
            <person name="Dutcher S."/>
            <person name="Fernandez E."/>
            <person name="Fukuzawa H."/>
            <person name="Gonzalez-Ballester D."/>
            <person name="Gonzalez-Halphen D."/>
            <person name="Hallmann A."/>
            <person name="Hanikenne M."/>
            <person name="Hippler M."/>
            <person name="Inwood W."/>
            <person name="Jabbari K."/>
            <person name="Kalanon M."/>
            <person name="Kuras R."/>
            <person name="Lefebvre P.A."/>
            <person name="Lemaire S.D."/>
            <person name="Lobanov A.V."/>
            <person name="Lohr M."/>
            <person name="Manuell A."/>
            <person name="Meier I."/>
            <person name="Mets L."/>
            <person name="Mittag M."/>
            <person name="Mittelmeier T."/>
            <person name="Moroney J.V."/>
            <person name="Moseley J."/>
            <person name="Napoli C."/>
            <person name="Nedelcu A.M."/>
            <person name="Niyogi K."/>
            <person name="Novoselov S.V."/>
            <person name="Paulsen I.T."/>
            <person name="Pazour G."/>
            <person name="Purton S."/>
            <person name="Ral J.P."/>
            <person name="Riano-Pachon D.M."/>
            <person name="Riekhof W."/>
            <person name="Rymarquis L."/>
            <person name="Schroda M."/>
            <person name="Stern D."/>
            <person name="Umen J."/>
            <person name="Willows R."/>
            <person name="Wilson N."/>
            <person name="Zimmer S.L."/>
            <person name="Allmer J."/>
            <person name="Balk J."/>
            <person name="Bisova K."/>
            <person name="Chen C.J."/>
            <person name="Elias M."/>
            <person name="Gendler K."/>
            <person name="Hauser C."/>
            <person name="Lamb M.R."/>
            <person name="Ledford H."/>
            <person name="Long J.C."/>
            <person name="Minagawa J."/>
            <person name="Page M.D."/>
            <person name="Pan J."/>
            <person name="Pootakham W."/>
            <person name="Roje S."/>
            <person name="Rose A."/>
            <person name="Stahlberg E."/>
            <person name="Terauchi A.M."/>
            <person name="Yang P."/>
            <person name="Ball S."/>
            <person name="Bowler C."/>
            <person name="Dieckmann C.L."/>
            <person name="Gladyshev V.N."/>
            <person name="Green P."/>
            <person name="Jorgensen R."/>
            <person name="Mayfield S."/>
            <person name="Mueller-Roeber B."/>
            <person name="Rajamani S."/>
            <person name="Sayre R.T."/>
            <person name="Brokstein P."/>
            <person name="Dubchak I."/>
            <person name="Goodstein D."/>
            <person name="Hornick L."/>
            <person name="Huang Y.W."/>
            <person name="Jhaveri J."/>
            <person name="Luo Y."/>
            <person name="Martinez D."/>
            <person name="Ngau W.C."/>
            <person name="Otillar B."/>
            <person name="Poliakov A."/>
            <person name="Porter A."/>
            <person name="Szajkowski L."/>
            <person name="Werner G."/>
            <person name="Zhou K."/>
            <person name="Grigoriev I.V."/>
            <person name="Rokhsar D.S."/>
            <person name="Grossman A.R."/>
        </authorList>
    </citation>
    <scope>NUCLEOTIDE SEQUENCE [LARGE SCALE GENOMIC DNA]</scope>
    <source>
        <strain evidence="6">CC-503</strain>
    </source>
</reference>
<dbReference type="OMA" id="GWFESLY"/>
<keyword evidence="6" id="KW-1185">Reference proteome</keyword>
<evidence type="ECO:0000259" key="4">
    <source>
        <dbReference type="Pfam" id="PF04755"/>
    </source>
</evidence>
<feature type="compositionally biased region" description="Polar residues" evidence="3">
    <location>
        <begin position="1"/>
        <end position="10"/>
    </location>
</feature>
<dbReference type="HOGENOM" id="CLU_109114_0_0_1"/>
<feature type="region of interest" description="Disordered" evidence="3">
    <location>
        <begin position="1"/>
        <end position="25"/>
    </location>
</feature>
<dbReference type="eggNOG" id="ENOG502QVAR">
    <property type="taxonomic scope" value="Eukaryota"/>
</dbReference>
<proteinExistence type="predicted"/>
<dbReference type="InterPro" id="IPR039633">
    <property type="entry name" value="PAP"/>
</dbReference>
<organism evidence="5 6">
    <name type="scientific">Chlamydomonas reinhardtii</name>
    <name type="common">Chlamydomonas smithii</name>
    <dbReference type="NCBI Taxonomy" id="3055"/>
    <lineage>
        <taxon>Eukaryota</taxon>
        <taxon>Viridiplantae</taxon>
        <taxon>Chlorophyta</taxon>
        <taxon>core chlorophytes</taxon>
        <taxon>Chlorophyceae</taxon>
        <taxon>CS clade</taxon>
        <taxon>Chlamydomonadales</taxon>
        <taxon>Chlamydomonadaceae</taxon>
        <taxon>Chlamydomonas</taxon>
    </lineage>
</organism>
<comment type="subcellular location">
    <subcellularLocation>
        <location evidence="1">Plastid</location>
    </subcellularLocation>
</comment>
<dbReference type="Gramene" id="PNW73078">
    <property type="protein sequence ID" value="PNW73078"/>
    <property type="gene ID" value="CHLRE_14g618050v5"/>
</dbReference>
<dbReference type="InParanoid" id="A8HNX9"/>
<name>A8HNX9_CHLRE</name>
<sequence length="227" mass="23760">MHLQHSQSTVRARAGAPGRSARLAAPGSSGAHACSCAARAQASKANLASVKGELLQLVGNTSRGVSTSPSDLKAIQEAVAELKAAGAGATTTGPQQSGTWELVWTSEKETLFILERAPLFGTKAGDVYQVIDIGSGGSGGYLQNVITFPPEGSFIVDSSLAVEGPQRVAFSFNAATLKLPGGKKLGLPPFGKGWFDNLYLDEELRVSYDSRGDTLITRRAGPPRRFT</sequence>
<evidence type="ECO:0000313" key="5">
    <source>
        <dbReference type="EMBL" id="PNW73078.1"/>
    </source>
</evidence>
<dbReference type="PANTHER" id="PTHR31906">
    <property type="entry name" value="PLASTID-LIPID-ASSOCIATED PROTEIN 4, CHLOROPLASTIC-RELATED"/>
    <property type="match status" value="1"/>
</dbReference>
<dbReference type="Pfam" id="PF04755">
    <property type="entry name" value="PAP_fibrillin"/>
    <property type="match status" value="1"/>
</dbReference>
<evidence type="ECO:0000256" key="2">
    <source>
        <dbReference type="ARBA" id="ARBA00022640"/>
    </source>
</evidence>
<dbReference type="EMBL" id="CM008975">
    <property type="protein sequence ID" value="PNW73078.1"/>
    <property type="molecule type" value="Genomic_DNA"/>
</dbReference>
<evidence type="ECO:0000256" key="3">
    <source>
        <dbReference type="SAM" id="MobiDB-lite"/>
    </source>
</evidence>
<dbReference type="FunCoup" id="A8HNX9">
    <property type="interactions" value="68"/>
</dbReference>
<dbReference type="GO" id="GO:0009535">
    <property type="term" value="C:chloroplast thylakoid membrane"/>
    <property type="evidence" value="ECO:0000318"/>
    <property type="project" value="GO_Central"/>
</dbReference>
<dbReference type="OrthoDB" id="423069at2759"/>
<dbReference type="PaxDb" id="3055-EDP09571"/>
<accession>A8HNX9</accession>
<dbReference type="InterPro" id="IPR006843">
    <property type="entry name" value="PAP/fibrillin_dom"/>
</dbReference>
<feature type="compositionally biased region" description="Low complexity" evidence="3">
    <location>
        <begin position="11"/>
        <end position="25"/>
    </location>
</feature>
<protein>
    <recommendedName>
        <fullName evidence="4">Plastid lipid-associated protein/fibrillin conserved domain-containing protein</fullName>
    </recommendedName>
</protein>